<dbReference type="GeneID" id="60367074"/>
<keyword evidence="3" id="KW-0804">Transcription</keyword>
<proteinExistence type="predicted"/>
<dbReference type="GO" id="GO:0043565">
    <property type="term" value="F:sequence-specific DNA binding"/>
    <property type="evidence" value="ECO:0007669"/>
    <property type="project" value="InterPro"/>
</dbReference>
<reference evidence="7 18" key="8">
    <citation type="submission" date="2023-08" db="EMBL/GenBank/DDBJ databases">
        <authorList>
            <person name="Du M."/>
            <person name="Liu C."/>
            <person name="Liu S.-J."/>
        </authorList>
    </citation>
    <scope>NUCLEOTIDE SEQUENCE [LARGE SCALE GENOMIC DNA]</scope>
    <source>
        <strain evidence="7 18">GS077</strain>
    </source>
</reference>
<evidence type="ECO:0000313" key="11">
    <source>
        <dbReference type="EMBL" id="TWV67726.1"/>
    </source>
</evidence>
<keyword evidence="8" id="KW-0808">Transferase</keyword>
<dbReference type="Proteomes" id="UP000318041">
    <property type="component" value="Unassembled WGS sequence"/>
</dbReference>
<reference evidence="18" key="7">
    <citation type="submission" date="2023-07" db="EMBL/GenBank/DDBJ databases">
        <title>A gut symbiont ubiquitin homologue binds and inactivates peptidyl-prolyl isomerase to mediate the interbacterial arms race in the human gut.</title>
        <authorList>
            <person name="Jiang K."/>
            <person name="Li W."/>
            <person name="Tong M."/>
            <person name="Xu J."/>
            <person name="Chen Z."/>
            <person name="Yang Y."/>
            <person name="Zang Y."/>
            <person name="Jiao X."/>
            <person name="Liu C."/>
            <person name="Lim B."/>
            <person name="Jiang X."/>
            <person name="Wang J."/>
            <person name="Wu D."/>
            <person name="Wang M."/>
            <person name="Liu S.-J."/>
            <person name="Shao F."/>
            <person name="Gao X."/>
        </authorList>
    </citation>
    <scope>NUCLEOTIDE SEQUENCE [LARGE SCALE GENOMIC DNA]</scope>
    <source>
        <strain evidence="18">GS077</strain>
    </source>
</reference>
<dbReference type="SUPFAM" id="SSF46689">
    <property type="entry name" value="Homeodomain-like"/>
    <property type="match status" value="1"/>
</dbReference>
<protein>
    <submittedName>
        <fullName evidence="5">AraC family transcriptional regulator</fullName>
    </submittedName>
    <submittedName>
        <fullName evidence="7">Helix-turn-helix domain-containing protein</fullName>
    </submittedName>
    <submittedName>
        <fullName evidence="8">Putative bifunctional transcriptional activator/DNA repair enzyme, AdaA-like</fullName>
        <ecNumber evidence="8">2.1.1.-</ecNumber>
    </submittedName>
</protein>
<keyword evidence="2" id="KW-0238">DNA-binding</keyword>
<dbReference type="InterPro" id="IPR018062">
    <property type="entry name" value="HTH_AraC-typ_CS"/>
</dbReference>
<evidence type="ECO:0000313" key="17">
    <source>
        <dbReference type="Proteomes" id="UP000460666"/>
    </source>
</evidence>
<name>A0A0K6BRH2_BACFG</name>
<keyword evidence="1" id="KW-0805">Transcription regulation</keyword>
<dbReference type="PROSITE" id="PS01124">
    <property type="entry name" value="HTH_ARAC_FAMILY_2"/>
    <property type="match status" value="1"/>
</dbReference>
<evidence type="ECO:0000256" key="1">
    <source>
        <dbReference type="ARBA" id="ARBA00023015"/>
    </source>
</evidence>
<dbReference type="EC" id="2.1.1.-" evidence="8"/>
<dbReference type="Proteomes" id="UP000315444">
    <property type="component" value="Unassembled WGS sequence"/>
</dbReference>
<dbReference type="GO" id="GO:0003700">
    <property type="term" value="F:DNA-binding transcription factor activity"/>
    <property type="evidence" value="ECO:0007669"/>
    <property type="project" value="InterPro"/>
</dbReference>
<dbReference type="GO" id="GO:0008168">
    <property type="term" value="F:methyltransferase activity"/>
    <property type="evidence" value="ECO:0007669"/>
    <property type="project" value="UniProtKB-KW"/>
</dbReference>
<dbReference type="EMBL" id="JAVFHL010000001">
    <property type="protein sequence ID" value="MDT6975714.1"/>
    <property type="molecule type" value="Genomic_DNA"/>
</dbReference>
<evidence type="ECO:0000313" key="5">
    <source>
        <dbReference type="EMBL" id="KAA4993368.1"/>
    </source>
</evidence>
<dbReference type="InterPro" id="IPR014710">
    <property type="entry name" value="RmlC-like_jellyroll"/>
</dbReference>
<dbReference type="EMBL" id="VOHT01000007">
    <property type="protein sequence ID" value="TWV47063.1"/>
    <property type="molecule type" value="Genomic_DNA"/>
</dbReference>
<evidence type="ECO:0000256" key="3">
    <source>
        <dbReference type="ARBA" id="ARBA00023163"/>
    </source>
</evidence>
<sequence>MAILERKIIHEIDTSCSHIIYPQFVLPRHKHAEYEIMLFTQGSGKQFVGEGVADFQEGDIALIGSNVPHLHLCNSKLNPVANTVCSAGEALQFLPDIFPVHIENLPDYQEIYRLLRKSQYGVRFYDKGLYDEVKELFQEMDLLKHTNRLITILRILGRLTECRNIKLLSDVAYNGSNRLLEVNEPVNKVYTYLFNHFKEKVLLQEVADYVKQNPSALCRYFKQRTDKSIFQCLAEIRIEHACKLLSYSNLSVSQIAFESGFNSVPYFIKQFQSITEKTPGEYRELIGR</sequence>
<reference evidence="10 15" key="5">
    <citation type="submission" date="2019-07" db="EMBL/GenBank/DDBJ databases">
        <title>Genome Sequencing of Bacteroides fragilis.</title>
        <authorList>
            <person name="Pinto K.M."/>
            <person name="Ruoff K.L."/>
            <person name="Price C.E."/>
            <person name="Valls R.A."/>
            <person name="O'Toole G.A."/>
        </authorList>
    </citation>
    <scope>NUCLEOTIDE SEQUENCE [LARGE SCALE GENOMIC DNA]</scope>
    <source>
        <strain evidence="10 15">AD135F_3B</strain>
    </source>
</reference>
<dbReference type="GO" id="GO:0032259">
    <property type="term" value="P:methylation"/>
    <property type="evidence" value="ECO:0007669"/>
    <property type="project" value="UniProtKB-KW"/>
</dbReference>
<dbReference type="PROSITE" id="PS00041">
    <property type="entry name" value="HTH_ARAC_FAMILY_1"/>
    <property type="match status" value="1"/>
</dbReference>
<evidence type="ECO:0000313" key="12">
    <source>
        <dbReference type="Proteomes" id="UP000231846"/>
    </source>
</evidence>
<dbReference type="InterPro" id="IPR009057">
    <property type="entry name" value="Homeodomain-like_sf"/>
</dbReference>
<organism evidence="8 12">
    <name type="scientific">Bacteroides fragilis</name>
    <dbReference type="NCBI Taxonomy" id="817"/>
    <lineage>
        <taxon>Bacteria</taxon>
        <taxon>Pseudomonadati</taxon>
        <taxon>Bacteroidota</taxon>
        <taxon>Bacteroidia</taxon>
        <taxon>Bacteroidales</taxon>
        <taxon>Bacteroidaceae</taxon>
        <taxon>Bacteroides</taxon>
    </lineage>
</organism>
<dbReference type="Gene3D" id="2.60.120.10">
    <property type="entry name" value="Jelly Rolls"/>
    <property type="match status" value="1"/>
</dbReference>
<dbReference type="Gene3D" id="1.10.10.60">
    <property type="entry name" value="Homeodomain-like"/>
    <property type="match status" value="2"/>
</dbReference>
<accession>F7LLZ9</accession>
<dbReference type="InterPro" id="IPR018060">
    <property type="entry name" value="HTH_AraC"/>
</dbReference>
<dbReference type="SMART" id="SM00342">
    <property type="entry name" value="HTH_ARAC"/>
    <property type="match status" value="1"/>
</dbReference>
<dbReference type="OMA" id="NWISDVP"/>
<evidence type="ECO:0000313" key="18">
    <source>
        <dbReference type="Proteomes" id="UP001258434"/>
    </source>
</evidence>
<dbReference type="EMBL" id="PDCW01000035">
    <property type="protein sequence ID" value="PJY72030.1"/>
    <property type="molecule type" value="Genomic_DNA"/>
</dbReference>
<feature type="domain" description="HTH araC/xylS-type" evidence="4">
    <location>
        <begin position="187"/>
        <end position="285"/>
    </location>
</feature>
<gene>
    <name evidence="8" type="primary">adaA_2</name>
    <name evidence="7" type="ORF">BFGS077_000967</name>
    <name evidence="8" type="ORF">CQW34_03695</name>
    <name evidence="6" type="ORF">F2Z25_16145</name>
    <name evidence="5" type="ORF">F2Z89_18255</name>
    <name evidence="10" type="ORF">FSA03_16085</name>
    <name evidence="9" type="ORF">FSA06_16095</name>
    <name evidence="11" type="ORF">FSA08_22075</name>
</gene>
<dbReference type="Proteomes" id="UP000319026">
    <property type="component" value="Unassembled WGS sequence"/>
</dbReference>
<reference evidence="8 12" key="1">
    <citation type="journal article" date="2017" name="MBio">
        <title>Gut Symbiont Bacteroides fragilis Secretes a Eukaryotic-Like Ubiquitin Protein That Mediates Intraspecies Antagonism.</title>
        <authorList>
            <person name="Chatzidaki-Livanis M."/>
            <person name="Coyne M.J."/>
            <person name="Roelofs K.G."/>
            <person name="Gentyala R.R."/>
            <person name="Caldwell J.M."/>
            <person name="Comstock L.E."/>
        </authorList>
    </citation>
    <scope>NUCLEOTIDE SEQUENCE [LARGE SCALE GENOMIC DNA]</scope>
    <source>
        <strain evidence="8 12">12905</strain>
    </source>
</reference>
<accession>D1JJN3</accession>
<dbReference type="EMBL" id="VOHV01000007">
    <property type="protein sequence ID" value="TWV40081.1"/>
    <property type="molecule type" value="Genomic_DNA"/>
</dbReference>
<dbReference type="InterPro" id="IPR003313">
    <property type="entry name" value="AraC-bd"/>
</dbReference>
<evidence type="ECO:0000313" key="10">
    <source>
        <dbReference type="EMBL" id="TWV47063.1"/>
    </source>
</evidence>
<dbReference type="PANTHER" id="PTHR43280">
    <property type="entry name" value="ARAC-FAMILY TRANSCRIPTIONAL REGULATOR"/>
    <property type="match status" value="1"/>
</dbReference>
<reference evidence="9 13" key="4">
    <citation type="submission" date="2019-07" db="EMBL/GenBank/DDBJ databases">
        <title>Genome sequencing of Bacteroides fragilis.</title>
        <authorList>
            <person name="Galasyn E.V."/>
            <person name="Ruoff K.L."/>
            <person name="Price C.E."/>
            <person name="Valls R.A."/>
            <person name="O'Toole G.A."/>
        </authorList>
    </citation>
    <scope>NUCLEOTIDE SEQUENCE [LARGE SCALE GENOMIC DNA]</scope>
    <source>
        <strain evidence="9 13">AD135F_1B</strain>
    </source>
</reference>
<dbReference type="SUPFAM" id="SSF51182">
    <property type="entry name" value="RmlC-like cupins"/>
    <property type="match status" value="1"/>
</dbReference>
<evidence type="ECO:0000313" key="6">
    <source>
        <dbReference type="EMBL" id="KAA5206456.1"/>
    </source>
</evidence>
<dbReference type="RefSeq" id="WP_005785567.1">
    <property type="nucleotide sequence ID" value="NZ_BAABYZ010000001.1"/>
</dbReference>
<evidence type="ECO:0000259" key="4">
    <source>
        <dbReference type="PROSITE" id="PS01124"/>
    </source>
</evidence>
<dbReference type="Proteomes" id="UP000429838">
    <property type="component" value="Unassembled WGS sequence"/>
</dbReference>
<dbReference type="Proteomes" id="UP001258434">
    <property type="component" value="Unassembled WGS sequence"/>
</dbReference>
<evidence type="ECO:0000313" key="14">
    <source>
        <dbReference type="Proteomes" id="UP000318041"/>
    </source>
</evidence>
<evidence type="ECO:0000313" key="7">
    <source>
        <dbReference type="EMBL" id="MDT6975714.1"/>
    </source>
</evidence>
<evidence type="ECO:0000313" key="8">
    <source>
        <dbReference type="EMBL" id="PJY72030.1"/>
    </source>
</evidence>
<reference evidence="16 17" key="3">
    <citation type="journal article" date="2019" name="Nat. Med.">
        <title>A library of human gut bacterial isolates paired with longitudinal multiomics data enables mechanistic microbiome research.</title>
        <authorList>
            <person name="Poyet M."/>
            <person name="Groussin M."/>
            <person name="Gibbons S.M."/>
            <person name="Avila-Pacheco J."/>
            <person name="Jiang X."/>
            <person name="Kearney S.M."/>
            <person name="Perrotta A.R."/>
            <person name="Berdy B."/>
            <person name="Zhao S."/>
            <person name="Lieberman T.D."/>
            <person name="Swanson P.K."/>
            <person name="Smith M."/>
            <person name="Roesemann S."/>
            <person name="Alexander J.E."/>
            <person name="Rich S.A."/>
            <person name="Livny J."/>
            <person name="Vlamakis H."/>
            <person name="Clish C."/>
            <person name="Bullock K."/>
            <person name="Deik A."/>
            <person name="Scott J."/>
            <person name="Pierce K.A."/>
            <person name="Xavier R.J."/>
            <person name="Alm E.J."/>
        </authorList>
    </citation>
    <scope>NUCLEOTIDE SEQUENCE [LARGE SCALE GENOMIC DNA]</scope>
    <source>
        <strain evidence="6 16">BIOML-A1</strain>
        <strain evidence="5 17">BIOML-A46</strain>
    </source>
</reference>
<dbReference type="Proteomes" id="UP000460666">
    <property type="component" value="Unassembled WGS sequence"/>
</dbReference>
<dbReference type="Pfam" id="PF12833">
    <property type="entry name" value="HTH_18"/>
    <property type="match status" value="1"/>
</dbReference>
<evidence type="ECO:0000313" key="16">
    <source>
        <dbReference type="Proteomes" id="UP000429838"/>
    </source>
</evidence>
<dbReference type="PANTHER" id="PTHR43280:SF27">
    <property type="entry name" value="TRANSCRIPTIONAL REGULATOR MTLR"/>
    <property type="match status" value="1"/>
</dbReference>
<reference evidence="11 14" key="6">
    <citation type="submission" date="2019-08" db="EMBL/GenBank/DDBJ databases">
        <title>Genome sequencing of Bacteroides fragilis Sample_iSURF_9.</title>
        <authorList>
            <person name="Chandler J.E."/>
            <person name="Ruoff K.L."/>
            <person name="Price C.E."/>
            <person name="Valls R.A."/>
            <person name="O'Toole G.A."/>
        </authorList>
    </citation>
    <scope>NUCLEOTIDE SEQUENCE [LARGE SCALE GENOMIC DNA]</scope>
    <source>
        <strain evidence="11 14">CFPLTA004_1B</strain>
    </source>
</reference>
<keyword evidence="8" id="KW-0489">Methyltransferase</keyword>
<evidence type="ECO:0000256" key="2">
    <source>
        <dbReference type="ARBA" id="ARBA00023125"/>
    </source>
</evidence>
<comment type="caution">
    <text evidence="8">The sequence shown here is derived from an EMBL/GenBank/DDBJ whole genome shotgun (WGS) entry which is preliminary data.</text>
</comment>
<dbReference type="KEGG" id="bfb:VU15_04930"/>
<dbReference type="EMBL" id="VWAQ01000014">
    <property type="protein sequence ID" value="KAA5206456.1"/>
    <property type="molecule type" value="Genomic_DNA"/>
</dbReference>
<dbReference type="InterPro" id="IPR011051">
    <property type="entry name" value="RmlC_Cupin_sf"/>
</dbReference>
<reference evidence="7" key="9">
    <citation type="submission" date="2024-03" db="EMBL/GenBank/DDBJ databases">
        <title>A gut symbiont ubiquitin homologue binds and inactivates peptidyl-prolyl isomerase to mediate the interbacterial arms race in the human gut.</title>
        <authorList>
            <person name="Jiang K."/>
            <person name="Li W."/>
            <person name="Tong M."/>
            <person name="Xu J."/>
            <person name="Chen Z."/>
            <person name="Yang Y."/>
            <person name="Zang Y."/>
            <person name="Jiao X."/>
            <person name="Liu C."/>
            <person name="Lim B."/>
            <person name="Jiang X."/>
            <person name="Wang J."/>
            <person name="Wu D."/>
            <person name="Wang M."/>
            <person name="Liu S.-J."/>
            <person name="Shao F."/>
            <person name="Gao X."/>
        </authorList>
    </citation>
    <scope>NUCLEOTIDE SEQUENCE</scope>
    <source>
        <strain evidence="7">GS077</strain>
    </source>
</reference>
<evidence type="ECO:0000313" key="13">
    <source>
        <dbReference type="Proteomes" id="UP000315444"/>
    </source>
</evidence>
<evidence type="ECO:0000313" key="15">
    <source>
        <dbReference type="Proteomes" id="UP000319026"/>
    </source>
</evidence>
<evidence type="ECO:0000313" key="9">
    <source>
        <dbReference type="EMBL" id="TWV40081.1"/>
    </source>
</evidence>
<dbReference type="Pfam" id="PF02311">
    <property type="entry name" value="AraC_binding"/>
    <property type="match status" value="1"/>
</dbReference>
<accession>A0A0K6BRH2</accession>
<reference evidence="8" key="2">
    <citation type="submission" date="2017-10" db="EMBL/GenBank/DDBJ databases">
        <authorList>
            <person name="Banno H."/>
            <person name="Chua N.-H."/>
        </authorList>
    </citation>
    <scope>NUCLEOTIDE SEQUENCE</scope>
    <source>
        <strain evidence="8">12905</strain>
    </source>
</reference>
<dbReference type="Proteomes" id="UP000231846">
    <property type="component" value="Unassembled WGS sequence"/>
</dbReference>
<dbReference type="EMBL" id="VOHY01000024">
    <property type="protein sequence ID" value="TWV67726.1"/>
    <property type="molecule type" value="Genomic_DNA"/>
</dbReference>
<dbReference type="EMBL" id="VWCJ01000015">
    <property type="protein sequence ID" value="KAA4993368.1"/>
    <property type="molecule type" value="Genomic_DNA"/>
</dbReference>
<dbReference type="AlphaFoldDB" id="A0A0K6BRH2"/>